<dbReference type="PANTHER" id="PTHR43317">
    <property type="entry name" value="THERMOSPERMINE SYNTHASE ACAULIS5"/>
    <property type="match status" value="1"/>
</dbReference>
<dbReference type="PANTHER" id="PTHR43317:SF1">
    <property type="entry name" value="THERMOSPERMINE SYNTHASE ACAULIS5"/>
    <property type="match status" value="1"/>
</dbReference>
<dbReference type="AlphaFoldDB" id="A0A975FL23"/>
<reference evidence="2" key="1">
    <citation type="submission" date="2021-03" db="EMBL/GenBank/DDBJ databases">
        <title>Agromyces archimandritus sp. nov., isolated from the cockroach Archimandrita tessellata.</title>
        <authorList>
            <person name="Guzman J."/>
            <person name="Ortuzar M."/>
            <person name="Poehlein A."/>
            <person name="Daniel R."/>
            <person name="Trujillo M."/>
            <person name="Vilcinskas A."/>
        </authorList>
    </citation>
    <scope>NUCLEOTIDE SEQUENCE</scope>
    <source>
        <strain evidence="2">G127AT</strain>
    </source>
</reference>
<keyword evidence="1" id="KW-0620">Polyamine biosynthesis</keyword>
<dbReference type="SUPFAM" id="SSF53335">
    <property type="entry name" value="S-adenosyl-L-methionine-dependent methyltransferases"/>
    <property type="match status" value="1"/>
</dbReference>
<evidence type="ECO:0000256" key="1">
    <source>
        <dbReference type="ARBA" id="ARBA00023115"/>
    </source>
</evidence>
<accession>A0A975FL23</accession>
<evidence type="ECO:0000313" key="2">
    <source>
        <dbReference type="EMBL" id="QTX04470.1"/>
    </source>
</evidence>
<organism evidence="2 3">
    <name type="scientific">Agromyces archimandritae</name>
    <dbReference type="NCBI Taxonomy" id="2781962"/>
    <lineage>
        <taxon>Bacteria</taxon>
        <taxon>Bacillati</taxon>
        <taxon>Actinomycetota</taxon>
        <taxon>Actinomycetes</taxon>
        <taxon>Micrococcales</taxon>
        <taxon>Microbacteriaceae</taxon>
        <taxon>Agromyces</taxon>
    </lineage>
</organism>
<dbReference type="NCBIfam" id="NF037959">
    <property type="entry name" value="MFS_SpdSyn"/>
    <property type="match status" value="1"/>
</dbReference>
<evidence type="ECO:0000313" key="3">
    <source>
        <dbReference type="Proteomes" id="UP000671914"/>
    </source>
</evidence>
<dbReference type="EMBL" id="CP071696">
    <property type="protein sequence ID" value="QTX04470.1"/>
    <property type="molecule type" value="Genomic_DNA"/>
</dbReference>
<dbReference type="KEGG" id="aarc:G127AT_14570"/>
<dbReference type="InterPro" id="IPR029063">
    <property type="entry name" value="SAM-dependent_MTases_sf"/>
</dbReference>
<protein>
    <submittedName>
        <fullName evidence="2">Fused MFS/spermidine synthase</fullName>
    </submittedName>
</protein>
<dbReference type="Gene3D" id="3.40.50.150">
    <property type="entry name" value="Vaccinia Virus protein VP39"/>
    <property type="match status" value="1"/>
</dbReference>
<proteinExistence type="predicted"/>
<gene>
    <name evidence="2" type="ORF">G127AT_14570</name>
</gene>
<sequence>MTGGDLELTTDRITARLVSGRGTRGGYSLVVGGTTQSHVNPDDPSDLQLEYVRLAVHAIEAAFPPAAPISALHLGGGALTIPRYLAHTRPGSEQHVVELYGELYDFVIEALPPAPGASITAEFADARAAVEGQPPGPRWDLVVVDVFSGNAVPGHCTTEGFFRSIAARLAPGGRVVVNSLLSSGRDFTREMAATLRAVFAHTAIIVSDAVLEDAPYGNLEFIASDEPLDLGLLERMLRREPRPIRVIAGEELDAFTGDAQARAD</sequence>
<dbReference type="GO" id="GO:0006596">
    <property type="term" value="P:polyamine biosynthetic process"/>
    <property type="evidence" value="ECO:0007669"/>
    <property type="project" value="UniProtKB-KW"/>
</dbReference>
<keyword evidence="3" id="KW-1185">Reference proteome</keyword>
<name>A0A975FL23_9MICO</name>
<dbReference type="RefSeq" id="WP_210898090.1">
    <property type="nucleotide sequence ID" value="NZ_CP071696.1"/>
</dbReference>
<dbReference type="Proteomes" id="UP000671914">
    <property type="component" value="Chromosome"/>
</dbReference>